<dbReference type="EMBL" id="JAGIOH010000001">
    <property type="protein sequence ID" value="MBP2405062.1"/>
    <property type="molecule type" value="Genomic_DNA"/>
</dbReference>
<feature type="domain" description="Beta-lactamase-related" evidence="1">
    <location>
        <begin position="20"/>
        <end position="223"/>
    </location>
</feature>
<evidence type="ECO:0000259" key="1">
    <source>
        <dbReference type="Pfam" id="PF00144"/>
    </source>
</evidence>
<keyword evidence="3" id="KW-1185">Reference proteome</keyword>
<dbReference type="GO" id="GO:0016787">
    <property type="term" value="F:hydrolase activity"/>
    <property type="evidence" value="ECO:0007669"/>
    <property type="project" value="UniProtKB-KW"/>
</dbReference>
<sequence>MFRTPMCVLSSAGPPRAVHGHDPDRFVQIGSLTKVLTGTALMRMSHAGVLDAGDPLERWLDVPPGTGITLRHLADHTSGLPAQPTGLPRKDPYLSFDDAALHAHLRRLDQLTTTPVGQAEEYSNLGYAVLGAALSAAARKPCAELIQEYVLGPLNVQDVTVDPPAGRRLHATGLLGRQRRPWTVDTAIMPAGGMWATPRAAAEVVRKLVVDRELGPPAPSWQTTGRLVWHNGATEGASVFTGVLPDGRWLLLHRLGGSPDRTDKLGAQMLAQLPRD</sequence>
<keyword evidence="2" id="KW-0378">Hydrolase</keyword>
<dbReference type="SUPFAM" id="SSF56601">
    <property type="entry name" value="beta-lactamase/transpeptidase-like"/>
    <property type="match status" value="1"/>
</dbReference>
<dbReference type="PANTHER" id="PTHR46825">
    <property type="entry name" value="D-ALANYL-D-ALANINE-CARBOXYPEPTIDASE/ENDOPEPTIDASE AMPH"/>
    <property type="match status" value="1"/>
</dbReference>
<comment type="caution">
    <text evidence="2">The sequence shown here is derived from an EMBL/GenBank/DDBJ whole genome shotgun (WGS) entry which is preliminary data.</text>
</comment>
<gene>
    <name evidence="2" type="ORF">JO379_004531</name>
</gene>
<organism evidence="2 3">
    <name type="scientific">Streptomyces syringium</name>
    <dbReference type="NCBI Taxonomy" id="76729"/>
    <lineage>
        <taxon>Bacteria</taxon>
        <taxon>Bacillati</taxon>
        <taxon>Actinomycetota</taxon>
        <taxon>Actinomycetes</taxon>
        <taxon>Kitasatosporales</taxon>
        <taxon>Streptomycetaceae</taxon>
        <taxon>Streptomyces</taxon>
    </lineage>
</organism>
<evidence type="ECO:0000313" key="2">
    <source>
        <dbReference type="EMBL" id="MBP2405062.1"/>
    </source>
</evidence>
<dbReference type="InterPro" id="IPR001466">
    <property type="entry name" value="Beta-lactam-related"/>
</dbReference>
<dbReference type="RefSeq" id="WP_242626242.1">
    <property type="nucleotide sequence ID" value="NZ_JAGIOH010000001.1"/>
</dbReference>
<name>A0ABS4Y8E5_9ACTN</name>
<dbReference type="InterPro" id="IPR012338">
    <property type="entry name" value="Beta-lactam/transpept-like"/>
</dbReference>
<dbReference type="InterPro" id="IPR050491">
    <property type="entry name" value="AmpC-like"/>
</dbReference>
<protein>
    <submittedName>
        <fullName evidence="2">D-alanyl-D-alanine-carboxypeptidase/D-alanyl-D-alanine-endopeptidase</fullName>
        <ecNumber evidence="2">3.4.-.-</ecNumber>
    </submittedName>
</protein>
<proteinExistence type="predicted"/>
<dbReference type="GeneID" id="91571397"/>
<dbReference type="PANTHER" id="PTHR46825:SF9">
    <property type="entry name" value="BETA-LACTAMASE-RELATED DOMAIN-CONTAINING PROTEIN"/>
    <property type="match status" value="1"/>
</dbReference>
<dbReference type="Proteomes" id="UP001519291">
    <property type="component" value="Unassembled WGS sequence"/>
</dbReference>
<dbReference type="EC" id="3.4.-.-" evidence="2"/>
<evidence type="ECO:0000313" key="3">
    <source>
        <dbReference type="Proteomes" id="UP001519291"/>
    </source>
</evidence>
<dbReference type="Gene3D" id="3.40.710.10">
    <property type="entry name" value="DD-peptidase/beta-lactamase superfamily"/>
    <property type="match status" value="1"/>
</dbReference>
<accession>A0ABS4Y8E5</accession>
<reference evidence="2 3" key="1">
    <citation type="submission" date="2021-03" db="EMBL/GenBank/DDBJ databases">
        <title>Sequencing the genomes of 1000 actinobacteria strains.</title>
        <authorList>
            <person name="Klenk H.-P."/>
        </authorList>
    </citation>
    <scope>NUCLEOTIDE SEQUENCE [LARGE SCALE GENOMIC DNA]</scope>
    <source>
        <strain evidence="2 3">DSM 41480</strain>
    </source>
</reference>
<dbReference type="Pfam" id="PF00144">
    <property type="entry name" value="Beta-lactamase"/>
    <property type="match status" value="1"/>
</dbReference>